<dbReference type="Gene3D" id="2.40.30.10">
    <property type="entry name" value="Translation factors"/>
    <property type="match status" value="1"/>
</dbReference>
<dbReference type="Pfam" id="PF00175">
    <property type="entry name" value="NAD_binding_1"/>
    <property type="match status" value="1"/>
</dbReference>
<reference evidence="3" key="1">
    <citation type="journal article" date="2019" name="Nat. Commun.">
        <title>Expansion of phycobilisome linker gene families in mesophilic red algae.</title>
        <authorList>
            <person name="Lee J."/>
            <person name="Kim D."/>
            <person name="Bhattacharya D."/>
            <person name="Yoon H.S."/>
        </authorList>
    </citation>
    <scope>NUCLEOTIDE SEQUENCE [LARGE SCALE GENOMIC DNA]</scope>
    <source>
        <strain evidence="3">CCMP 1328</strain>
    </source>
</reference>
<accession>A0A5J4Z6I2</accession>
<feature type="domain" description="FAD-binding FR-type" evidence="1">
    <location>
        <begin position="330"/>
        <end position="439"/>
    </location>
</feature>
<dbReference type="InterPro" id="IPR039261">
    <property type="entry name" value="FNR_nucleotide-bd"/>
</dbReference>
<dbReference type="EMBL" id="VRMN01000001">
    <property type="protein sequence ID" value="KAA8498935.1"/>
    <property type="molecule type" value="Genomic_DNA"/>
</dbReference>
<name>A0A5J4Z6I2_PORPP</name>
<dbReference type="InterPro" id="IPR012349">
    <property type="entry name" value="Split_barrel_FMN-bd"/>
</dbReference>
<organism evidence="2 3">
    <name type="scientific">Porphyridium purpureum</name>
    <name type="common">Red alga</name>
    <name type="synonym">Porphyridium cruentum</name>
    <dbReference type="NCBI Taxonomy" id="35688"/>
    <lineage>
        <taxon>Eukaryota</taxon>
        <taxon>Rhodophyta</taxon>
        <taxon>Bangiophyceae</taxon>
        <taxon>Porphyridiales</taxon>
        <taxon>Porphyridiaceae</taxon>
        <taxon>Porphyridium</taxon>
    </lineage>
</organism>
<dbReference type="OrthoDB" id="436496at2759"/>
<comment type="caution">
    <text evidence="2">The sequence shown here is derived from an EMBL/GenBank/DDBJ whole genome shotgun (WGS) entry which is preliminary data.</text>
</comment>
<dbReference type="OMA" id="MDWIGPP"/>
<dbReference type="Gene3D" id="3.40.50.80">
    <property type="entry name" value="Nucleotide-binding domain of ferredoxin-NADP reductase (FNR) module"/>
    <property type="match status" value="1"/>
</dbReference>
<gene>
    <name evidence="2" type="ORF">FVE85_6520</name>
</gene>
<dbReference type="PROSITE" id="PS51384">
    <property type="entry name" value="FAD_FR"/>
    <property type="match status" value="1"/>
</dbReference>
<sequence>MAPYVPFHQGEVAIQRKARTVGMALENGAVIATNVPLHKKHDIESAQTVIVSSVDPVHGHVWVSPAMRFSGKILSMDPELGQALHIDAPAVFHPTDIFFENTKGSAAAAVSPVGVLAIDFANRARYRTNGIVVGSSEAGERIDIHVKEAFPNCPKYITRRKLPDNMADVTPFNVAAVPIVAHSGLSPEARALVERADTLFLGTFFEPTGADANVRGGNPGFIRVFDDQNGTRIEFDDYRGNGMFQSLGNLDVNPRAGITVIDFQHGSVVQITGDAFVVWDDQDLTRRKVALHVSQVRFTRHAFNYHWDLCEYSPYNPQIAPAHEIGRKENSETTLTLMRIKEESPNVKSFRFVSDRTLHFLPGQYATFVLPIPDREGNDDTCVRSWTISETIGSLLGDTFLEISVKRNPDGHASKWLHDEAKLGQQVTLLAVDGHMTPIMMSEDHIPSCSAANVLLFSAGIGITPSMAILRGLRGFNLNDTKVKLVHTERTEHEIPFAGELVRRNRVDPETDVHFFLSRRTQEEFASSLVSQASAHAGYATKDDLSRLLADVNLAEETVAFVCGPAGFMDSTTRILQELGVEHVVSESFAF</sequence>
<keyword evidence="2" id="KW-0560">Oxidoreductase</keyword>
<dbReference type="AlphaFoldDB" id="A0A5J4Z6I2"/>
<evidence type="ECO:0000313" key="3">
    <source>
        <dbReference type="Proteomes" id="UP000324585"/>
    </source>
</evidence>
<keyword evidence="3" id="KW-1185">Reference proteome</keyword>
<keyword evidence="2" id="KW-0503">Monooxygenase</keyword>
<dbReference type="Gene3D" id="2.30.110.10">
    <property type="entry name" value="Electron Transport, Fmn-binding Protein, Chain A"/>
    <property type="match status" value="1"/>
</dbReference>
<dbReference type="InterPro" id="IPR017927">
    <property type="entry name" value="FAD-bd_FR_type"/>
</dbReference>
<evidence type="ECO:0000259" key="1">
    <source>
        <dbReference type="PROSITE" id="PS51384"/>
    </source>
</evidence>
<dbReference type="PANTHER" id="PTHR42815">
    <property type="entry name" value="FAD-BINDING, PUTATIVE (AFU_ORTHOLOGUE AFUA_6G07600)-RELATED"/>
    <property type="match status" value="1"/>
</dbReference>
<protein>
    <submittedName>
        <fullName evidence="2">3-ketosteroid-9-alpha-monooxygenase, ferredoxin reductase component</fullName>
    </submittedName>
</protein>
<dbReference type="SUPFAM" id="SSF50475">
    <property type="entry name" value="FMN-binding split barrel"/>
    <property type="match status" value="1"/>
</dbReference>
<evidence type="ECO:0000313" key="2">
    <source>
        <dbReference type="EMBL" id="KAA8498935.1"/>
    </source>
</evidence>
<dbReference type="Proteomes" id="UP000324585">
    <property type="component" value="Unassembled WGS sequence"/>
</dbReference>
<dbReference type="InterPro" id="IPR017938">
    <property type="entry name" value="Riboflavin_synthase-like_b-brl"/>
</dbReference>
<dbReference type="SUPFAM" id="SSF63380">
    <property type="entry name" value="Riboflavin synthase domain-like"/>
    <property type="match status" value="1"/>
</dbReference>
<dbReference type="PANTHER" id="PTHR42815:SF2">
    <property type="entry name" value="FAD-BINDING, PUTATIVE (AFU_ORTHOLOGUE AFUA_6G07600)-RELATED"/>
    <property type="match status" value="1"/>
</dbReference>
<dbReference type="InterPro" id="IPR001433">
    <property type="entry name" value="OxRdtase_FAD/NAD-bd"/>
</dbReference>
<dbReference type="SUPFAM" id="SSF52343">
    <property type="entry name" value="Ferredoxin reductase-like, C-terminal NADP-linked domain"/>
    <property type="match status" value="1"/>
</dbReference>
<dbReference type="GO" id="GO:0004497">
    <property type="term" value="F:monooxygenase activity"/>
    <property type="evidence" value="ECO:0007669"/>
    <property type="project" value="UniProtKB-KW"/>
</dbReference>
<proteinExistence type="predicted"/>